<feature type="domain" description="GYF" evidence="2">
    <location>
        <begin position="509"/>
        <end position="567"/>
    </location>
</feature>
<feature type="region of interest" description="Disordered" evidence="1">
    <location>
        <begin position="1"/>
        <end position="262"/>
    </location>
</feature>
<sequence>MSSAGGKRAMPNSGPSSYPASSSSSSSSKRVRITSPSLQVTASSSNEAGFEDQGLGVDVELEEQDSKRNAQGRKGRLITDGYGSEEDVDSDLEEGEGVDDEDEDEDDGKAGESEGLGARKSALKRQGKEKGSDEDEDENDDDDDDMFDIGSEDDGKKKGKGKAKGQGQGQGKGKSKGKQNLSMGDIEGQEFGTGDAALYDDDSDMDPDLELEESESESESGSEDVDGPSASASERTPPTSPRGTPLSTSRSRSKKIEKKKKGMGFKLDAFNMKNEMSRGKFDEEGNYIAKATDPHAEHDEWLKGNYSRGAIARAKEAQAKRMKEQEASVGLGDGEEQIGKDLVDCRMKLAAFLQKGESVLEALGRLGKLAKSAKRSNTNTRRASKAFDSTPSNSATHNGNASDSISSTAQDNARKEVEMISSLSNALMARYGVINIYEETYEEMLRHVKRSQRVSQDWDPARDRAREAQVSSMDVADAFDSSRSDSDKFIYKWSASYLSEVEGSHSQSDIDSHVSSKEQETFGPFALKELRSWEQGGYFGAGGERIVLRRAGSDTATNEEQAWKSWSEVVG</sequence>
<feature type="compositionally biased region" description="Acidic residues" evidence="1">
    <location>
        <begin position="132"/>
        <end position="152"/>
    </location>
</feature>
<dbReference type="RefSeq" id="XP_025367504.1">
    <property type="nucleotide sequence ID" value="XM_025514584.1"/>
</dbReference>
<dbReference type="GeneID" id="37036454"/>
<reference evidence="3 4" key="1">
    <citation type="journal article" date="2018" name="Mol. Biol. Evol.">
        <title>Broad Genomic Sampling Reveals a Smut Pathogenic Ancestry of the Fungal Clade Ustilaginomycotina.</title>
        <authorList>
            <person name="Kijpornyongpan T."/>
            <person name="Mondo S.J."/>
            <person name="Barry K."/>
            <person name="Sandor L."/>
            <person name="Lee J."/>
            <person name="Lipzen A."/>
            <person name="Pangilinan J."/>
            <person name="LaButti K."/>
            <person name="Hainaut M."/>
            <person name="Henrissat B."/>
            <person name="Grigoriev I.V."/>
            <person name="Spatafora J.W."/>
            <person name="Aime M.C."/>
        </authorList>
    </citation>
    <scope>NUCLEOTIDE SEQUENCE [LARGE SCALE GENOMIC DNA]</scope>
    <source>
        <strain evidence="3 4">MCA 4658</strain>
    </source>
</reference>
<feature type="compositionally biased region" description="Polar residues" evidence="1">
    <location>
        <begin position="375"/>
        <end position="410"/>
    </location>
</feature>
<organism evidence="3 4">
    <name type="scientific">Ceraceosorus guamensis</name>
    <dbReference type="NCBI Taxonomy" id="1522189"/>
    <lineage>
        <taxon>Eukaryota</taxon>
        <taxon>Fungi</taxon>
        <taxon>Dikarya</taxon>
        <taxon>Basidiomycota</taxon>
        <taxon>Ustilaginomycotina</taxon>
        <taxon>Exobasidiomycetes</taxon>
        <taxon>Ceraceosorales</taxon>
        <taxon>Ceraceosoraceae</taxon>
        <taxon>Ceraceosorus</taxon>
    </lineage>
</organism>
<feature type="compositionally biased region" description="Acidic residues" evidence="1">
    <location>
        <begin position="83"/>
        <end position="107"/>
    </location>
</feature>
<dbReference type="PROSITE" id="PS50829">
    <property type="entry name" value="GYF"/>
    <property type="match status" value="1"/>
</dbReference>
<dbReference type="InterPro" id="IPR039905">
    <property type="entry name" value="CD2BP2/Lin1"/>
</dbReference>
<dbReference type="Proteomes" id="UP000245783">
    <property type="component" value="Unassembled WGS sequence"/>
</dbReference>
<dbReference type="FunCoup" id="A0A316VSZ4">
    <property type="interactions" value="549"/>
</dbReference>
<dbReference type="STRING" id="1522189.A0A316VSZ4"/>
<gene>
    <name evidence="3" type="ORF">IE81DRAFT_325638</name>
</gene>
<dbReference type="AlphaFoldDB" id="A0A316VSZ4"/>
<dbReference type="PANTHER" id="PTHR13138:SF3">
    <property type="entry name" value="CD2 ANTIGEN CYTOPLASMIC TAIL-BINDING PROTEIN 2"/>
    <property type="match status" value="1"/>
</dbReference>
<evidence type="ECO:0000256" key="1">
    <source>
        <dbReference type="SAM" id="MobiDB-lite"/>
    </source>
</evidence>
<feature type="compositionally biased region" description="Polar residues" evidence="1">
    <location>
        <begin position="230"/>
        <end position="246"/>
    </location>
</feature>
<feature type="region of interest" description="Disordered" evidence="1">
    <location>
        <begin position="552"/>
        <end position="571"/>
    </location>
</feature>
<dbReference type="OrthoDB" id="331341at2759"/>
<dbReference type="PANTHER" id="PTHR13138">
    <property type="entry name" value="PROTEIN LIN1"/>
    <property type="match status" value="1"/>
</dbReference>
<dbReference type="InterPro" id="IPR003169">
    <property type="entry name" value="GYF"/>
</dbReference>
<feature type="compositionally biased region" description="Acidic residues" evidence="1">
    <location>
        <begin position="198"/>
        <end position="226"/>
    </location>
</feature>
<dbReference type="GO" id="GO:0005682">
    <property type="term" value="C:U5 snRNP"/>
    <property type="evidence" value="ECO:0007669"/>
    <property type="project" value="InterPro"/>
</dbReference>
<evidence type="ECO:0000259" key="2">
    <source>
        <dbReference type="PROSITE" id="PS50829"/>
    </source>
</evidence>
<feature type="compositionally biased region" description="Basic residues" evidence="1">
    <location>
        <begin position="251"/>
        <end position="262"/>
    </location>
</feature>
<accession>A0A316VSZ4</accession>
<proteinExistence type="predicted"/>
<keyword evidence="4" id="KW-1185">Reference proteome</keyword>
<protein>
    <recommendedName>
        <fullName evidence="2">GYF domain-containing protein</fullName>
    </recommendedName>
</protein>
<dbReference type="InParanoid" id="A0A316VSZ4"/>
<name>A0A316VSZ4_9BASI</name>
<feature type="region of interest" description="Disordered" evidence="1">
    <location>
        <begin position="372"/>
        <end position="410"/>
    </location>
</feature>
<dbReference type="EMBL" id="KZ819420">
    <property type="protein sequence ID" value="PWN40344.1"/>
    <property type="molecule type" value="Genomic_DNA"/>
</dbReference>
<feature type="compositionally biased region" description="Polar residues" evidence="1">
    <location>
        <begin position="38"/>
        <end position="47"/>
    </location>
</feature>
<feature type="compositionally biased region" description="Low complexity" evidence="1">
    <location>
        <begin position="11"/>
        <end position="37"/>
    </location>
</feature>
<evidence type="ECO:0000313" key="3">
    <source>
        <dbReference type="EMBL" id="PWN40344.1"/>
    </source>
</evidence>
<evidence type="ECO:0000313" key="4">
    <source>
        <dbReference type="Proteomes" id="UP000245783"/>
    </source>
</evidence>